<protein>
    <submittedName>
        <fullName evidence="2">Uncharacterized protein</fullName>
    </submittedName>
</protein>
<feature type="signal peptide" evidence="1">
    <location>
        <begin position="1"/>
        <end position="25"/>
    </location>
</feature>
<dbReference type="Proteomes" id="UP001041814">
    <property type="component" value="Unassembled WGS sequence"/>
</dbReference>
<gene>
    <name evidence="2" type="ORF">CKO43_06095</name>
</gene>
<proteinExistence type="predicted"/>
<reference evidence="2" key="2">
    <citation type="journal article" date="2020" name="Microorganisms">
        <title>Osmotic Adaptation and Compatible Solute Biosynthesis of Phototrophic Bacteria as Revealed from Genome Analyses.</title>
        <authorList>
            <person name="Imhoff J.F."/>
            <person name="Rahn T."/>
            <person name="Kunzel S."/>
            <person name="Keller A."/>
            <person name="Neulinger S.C."/>
        </authorList>
    </citation>
    <scope>NUCLEOTIDE SEQUENCE</scope>
    <source>
        <strain evidence="2">IM 151</strain>
    </source>
</reference>
<evidence type="ECO:0000313" key="2">
    <source>
        <dbReference type="EMBL" id="MBK1712349.1"/>
    </source>
</evidence>
<comment type="caution">
    <text evidence="2">The sequence shown here is derived from an EMBL/GenBank/DDBJ whole genome shotgun (WGS) entry which is preliminary data.</text>
</comment>
<dbReference type="RefSeq" id="WP_200226670.1">
    <property type="nucleotide sequence ID" value="NZ_NRRT01000005.1"/>
</dbReference>
<evidence type="ECO:0000256" key="1">
    <source>
        <dbReference type="SAM" id="SignalP"/>
    </source>
</evidence>
<dbReference type="InterPro" id="IPR006311">
    <property type="entry name" value="TAT_signal"/>
</dbReference>
<keyword evidence="1" id="KW-0732">Signal</keyword>
<reference evidence="2" key="1">
    <citation type="submission" date="2017-08" db="EMBL/GenBank/DDBJ databases">
        <authorList>
            <person name="Imhoff J.F."/>
            <person name="Rahn T."/>
            <person name="Kuenzel S."/>
            <person name="Neulinger S.C."/>
        </authorList>
    </citation>
    <scope>NUCLEOTIDE SEQUENCE</scope>
    <source>
        <strain evidence="2">IM 151</strain>
    </source>
</reference>
<keyword evidence="3" id="KW-1185">Reference proteome</keyword>
<feature type="chain" id="PRO_5046737581" evidence="1">
    <location>
        <begin position="26"/>
        <end position="479"/>
    </location>
</feature>
<evidence type="ECO:0000313" key="3">
    <source>
        <dbReference type="Proteomes" id="UP001041814"/>
    </source>
</evidence>
<dbReference type="EMBL" id="NRRU01000016">
    <property type="protein sequence ID" value="MBK1712349.1"/>
    <property type="molecule type" value="Genomic_DNA"/>
</dbReference>
<accession>A0ABS1DRW9</accession>
<sequence length="479" mass="48936">MRTTRRRRLGAAAGALALAASMAQAQSAPTTQTTPAALVAGFERTELPGGEHMGLAQIAYLVEFAPGWRAGPALYGSATGQRGGLFTWGAEAQKLWRFGERWQAVGGLYVGGGGGGNAPVGGGLMLRPHADLLYGFDGWALGVSASQVRFPNGDIRSSQLGVVLSVDDRFEHGTPGSAWRGAGESWLRVDRLVLGGGRYAEPAPGADSLGVISLRAEHDLGPVWIASAEAGAAVQGDGDGYAEFGAGLAALWPTPLPGLRLGGRAMLGLGGGGAVPTGGGIIGKAALLARWQFAGPWLVELEGGRVHAFSGGDLDSNYAMLSLGRSFGAPGAGTPAVETEFALAAQSYDAQRRDGSRRRLETVGLKISRALDERWYLAGQAFGAVTGGAGAYSVGLVGLGARWPVATGWRVGAEALAGAAGGGGVDSKGGAIVQPKLWVGTDVGRHGRLQLGAGYIRSLRGELSAPLVELSWGVALGRP</sequence>
<dbReference type="PROSITE" id="PS51318">
    <property type="entry name" value="TAT"/>
    <property type="match status" value="1"/>
</dbReference>
<name>A0ABS1DRW9_RUBGE</name>
<organism evidence="2 3">
    <name type="scientific">Rubrivivax gelatinosus</name>
    <name type="common">Rhodocyclus gelatinosus</name>
    <name type="synonym">Rhodopseudomonas gelatinosa</name>
    <dbReference type="NCBI Taxonomy" id="28068"/>
    <lineage>
        <taxon>Bacteria</taxon>
        <taxon>Pseudomonadati</taxon>
        <taxon>Pseudomonadota</taxon>
        <taxon>Betaproteobacteria</taxon>
        <taxon>Burkholderiales</taxon>
        <taxon>Sphaerotilaceae</taxon>
        <taxon>Rubrivivax</taxon>
    </lineage>
</organism>